<keyword evidence="2" id="KW-1185">Reference proteome</keyword>
<dbReference type="RefSeq" id="WP_094543693.1">
    <property type="nucleotide sequence ID" value="NZ_JBHEEM010000011.1"/>
</dbReference>
<protein>
    <submittedName>
        <fullName evidence="1">Uncharacterized protein</fullName>
    </submittedName>
</protein>
<dbReference type="EMBL" id="NNRM01000021">
    <property type="protein sequence ID" value="OYR25787.1"/>
    <property type="molecule type" value="Genomic_DNA"/>
</dbReference>
<reference evidence="1 2" key="1">
    <citation type="submission" date="2017-07" db="EMBL/GenBank/DDBJ databases">
        <title>Phylogenetic study on the rhizospheric bacterium Ochrobactrum sp. A44.</title>
        <authorList>
            <person name="Krzyzanowska D.M."/>
            <person name="Ossowicki A."/>
            <person name="Rajewska M."/>
            <person name="Maciag T."/>
            <person name="Kaczynski Z."/>
            <person name="Czerwicka M."/>
            <person name="Jafra S."/>
        </authorList>
    </citation>
    <scope>NUCLEOTIDE SEQUENCE [LARGE SCALE GENOMIC DNA]</scope>
    <source>
        <strain evidence="1 2">CCUG 30717</strain>
    </source>
</reference>
<organism evidence="1 2">
    <name type="scientific">Brucella pseudogrignonensis</name>
    <dbReference type="NCBI Taxonomy" id="419475"/>
    <lineage>
        <taxon>Bacteria</taxon>
        <taxon>Pseudomonadati</taxon>
        <taxon>Pseudomonadota</taxon>
        <taxon>Alphaproteobacteria</taxon>
        <taxon>Hyphomicrobiales</taxon>
        <taxon>Brucellaceae</taxon>
        <taxon>Brucella/Ochrobactrum group</taxon>
        <taxon>Brucella</taxon>
    </lineage>
</organism>
<dbReference type="Proteomes" id="UP000216188">
    <property type="component" value="Unassembled WGS sequence"/>
</dbReference>
<gene>
    <name evidence="1" type="ORF">CEV34_2673</name>
</gene>
<dbReference type="AlphaFoldDB" id="A0A256GF65"/>
<accession>A0A256GF65</accession>
<sequence>MSGAQIISLGAHERMTVKECLDYCARDHDGYQDVIVVGVDHEGNTILRSSRLTRAEASFILMDALDRARGK</sequence>
<evidence type="ECO:0000313" key="2">
    <source>
        <dbReference type="Proteomes" id="UP000216188"/>
    </source>
</evidence>
<name>A0A256GF65_9HYPH</name>
<comment type="caution">
    <text evidence="1">The sequence shown here is derived from an EMBL/GenBank/DDBJ whole genome shotgun (WGS) entry which is preliminary data.</text>
</comment>
<proteinExistence type="predicted"/>
<evidence type="ECO:0000313" key="1">
    <source>
        <dbReference type="EMBL" id="OYR25787.1"/>
    </source>
</evidence>